<dbReference type="AlphaFoldDB" id="A0A850T1E0"/>
<dbReference type="Proteomes" id="UP000553343">
    <property type="component" value="Unassembled WGS sequence"/>
</dbReference>
<sequence>MGKETRLFKSQEKKSRTDVSTFLQQLADKISQGTIILSKGSEELTLQIPQNLSLEIQVEDEQKKKKGVEHSLEIEIKWFDNDEGPTDLKLK</sequence>
<dbReference type="EMBL" id="JACADJ010000061">
    <property type="protein sequence ID" value="NWH06160.1"/>
    <property type="molecule type" value="Genomic_DNA"/>
</dbReference>
<dbReference type="InterPro" id="IPR027598">
    <property type="entry name" value="Amphi-Trp_dom"/>
</dbReference>
<evidence type="ECO:0000313" key="2">
    <source>
        <dbReference type="EMBL" id="NWH06160.1"/>
    </source>
</evidence>
<dbReference type="Pfam" id="PF20068">
    <property type="entry name" value="Amphi-Trp"/>
    <property type="match status" value="1"/>
</dbReference>
<comment type="caution">
    <text evidence="2">The sequence shown here is derived from an EMBL/GenBank/DDBJ whole genome shotgun (WGS) entry which is preliminary data.</text>
</comment>
<dbReference type="RefSeq" id="WP_178367612.1">
    <property type="nucleotide sequence ID" value="NZ_JACADJ010000061.1"/>
</dbReference>
<organism evidence="2 3">
    <name type="scientific">Desulfobacter latus</name>
    <dbReference type="NCBI Taxonomy" id="2292"/>
    <lineage>
        <taxon>Bacteria</taxon>
        <taxon>Pseudomonadati</taxon>
        <taxon>Thermodesulfobacteriota</taxon>
        <taxon>Desulfobacteria</taxon>
        <taxon>Desulfobacterales</taxon>
        <taxon>Desulfobacteraceae</taxon>
        <taxon>Desulfobacter</taxon>
    </lineage>
</organism>
<name>A0A850T1E0_9BACT</name>
<proteinExistence type="predicted"/>
<evidence type="ECO:0000259" key="1">
    <source>
        <dbReference type="Pfam" id="PF20068"/>
    </source>
</evidence>
<accession>A0A850T1E0</accession>
<evidence type="ECO:0000313" key="3">
    <source>
        <dbReference type="Proteomes" id="UP000553343"/>
    </source>
</evidence>
<feature type="domain" description="Amphi-Trp" evidence="1">
    <location>
        <begin position="1"/>
        <end position="86"/>
    </location>
</feature>
<gene>
    <name evidence="2" type="ORF">HXW94_14400</name>
</gene>
<dbReference type="NCBIfam" id="TIGR04354">
    <property type="entry name" value="amphi-Trp"/>
    <property type="match status" value="1"/>
</dbReference>
<protein>
    <submittedName>
        <fullName evidence="2">Amphi-Trp domain-containing protein</fullName>
    </submittedName>
</protein>
<reference evidence="2 3" key="1">
    <citation type="submission" date="2020-06" db="EMBL/GenBank/DDBJ databases">
        <title>High-quality draft genome of sulfate reducer Desulfobacter latus type strain AcrS2 isolated from marine sediment.</title>
        <authorList>
            <person name="Hoppe M."/>
            <person name="Larsen C.K."/>
            <person name="Marshall I.P.G."/>
            <person name="Schramm A."/>
            <person name="Marietou A.G."/>
        </authorList>
    </citation>
    <scope>NUCLEOTIDE SEQUENCE [LARGE SCALE GENOMIC DNA]</scope>
    <source>
        <strain evidence="2 3">AcRS2</strain>
    </source>
</reference>
<keyword evidence="3" id="KW-1185">Reference proteome</keyword>